<evidence type="ECO:0000313" key="12">
    <source>
        <dbReference type="EMBL" id="VFJ59970.1"/>
    </source>
</evidence>
<evidence type="ECO:0000256" key="1">
    <source>
        <dbReference type="ARBA" id="ARBA00000983"/>
    </source>
</evidence>
<comment type="similarity">
    <text evidence="4">Belongs to the FAN1 family.</text>
</comment>
<keyword evidence="8" id="KW-0378">Hydrolase</keyword>
<dbReference type="GO" id="GO:0004528">
    <property type="term" value="F:phosphodiesterase I activity"/>
    <property type="evidence" value="ECO:0007669"/>
    <property type="project" value="UniProtKB-EC"/>
</dbReference>
<dbReference type="AlphaFoldDB" id="A0A450T0P3"/>
<protein>
    <recommendedName>
        <fullName evidence="5">phosphodiesterase I</fullName>
        <ecNumber evidence="5">3.1.4.1</ecNumber>
    </recommendedName>
</protein>
<comment type="cofactor">
    <cofactor evidence="2">
        <name>Mn(2+)</name>
        <dbReference type="ChEBI" id="CHEBI:29035"/>
    </cofactor>
</comment>
<evidence type="ECO:0000256" key="5">
    <source>
        <dbReference type="ARBA" id="ARBA00012029"/>
    </source>
</evidence>
<dbReference type="GO" id="GO:0017108">
    <property type="term" value="F:5'-flap endonuclease activity"/>
    <property type="evidence" value="ECO:0007669"/>
    <property type="project" value="TreeGrafter"/>
</dbReference>
<dbReference type="GO" id="GO:0008409">
    <property type="term" value="F:5'-3' exonuclease activity"/>
    <property type="evidence" value="ECO:0007669"/>
    <property type="project" value="TreeGrafter"/>
</dbReference>
<dbReference type="Pfam" id="PF08774">
    <property type="entry name" value="VRR_NUC"/>
    <property type="match status" value="1"/>
</dbReference>
<organism evidence="12">
    <name type="scientific">Candidatus Kentrum sp. FW</name>
    <dbReference type="NCBI Taxonomy" id="2126338"/>
    <lineage>
        <taxon>Bacteria</taxon>
        <taxon>Pseudomonadati</taxon>
        <taxon>Pseudomonadota</taxon>
        <taxon>Gammaproteobacteria</taxon>
        <taxon>Candidatus Kentrum</taxon>
    </lineage>
</organism>
<dbReference type="SMART" id="SM00990">
    <property type="entry name" value="VRR_NUC"/>
    <property type="match status" value="1"/>
</dbReference>
<dbReference type="Gene3D" id="3.40.1350.10">
    <property type="match status" value="1"/>
</dbReference>
<keyword evidence="10" id="KW-0464">Manganese</keyword>
<keyword evidence="9" id="KW-0460">Magnesium</keyword>
<dbReference type="PANTHER" id="PTHR15749:SF4">
    <property type="entry name" value="FANCONI-ASSOCIATED NUCLEASE 1"/>
    <property type="match status" value="1"/>
</dbReference>
<evidence type="ECO:0000256" key="7">
    <source>
        <dbReference type="ARBA" id="ARBA00022723"/>
    </source>
</evidence>
<accession>A0A450T0P3</accession>
<dbReference type="EC" id="3.1.4.1" evidence="5"/>
<evidence type="ECO:0000256" key="9">
    <source>
        <dbReference type="ARBA" id="ARBA00022842"/>
    </source>
</evidence>
<proteinExistence type="inferred from homology"/>
<dbReference type="InterPro" id="IPR014883">
    <property type="entry name" value="VRR_NUC"/>
</dbReference>
<dbReference type="GO" id="GO:0036297">
    <property type="term" value="P:interstrand cross-link repair"/>
    <property type="evidence" value="ECO:0007669"/>
    <property type="project" value="InterPro"/>
</dbReference>
<evidence type="ECO:0000259" key="11">
    <source>
        <dbReference type="SMART" id="SM00990"/>
    </source>
</evidence>
<keyword evidence="6" id="KW-0540">Nuclease</keyword>
<reference evidence="12" key="1">
    <citation type="submission" date="2019-02" db="EMBL/GenBank/DDBJ databases">
        <authorList>
            <person name="Gruber-Vodicka R. H."/>
            <person name="Seah K. B. B."/>
        </authorList>
    </citation>
    <scope>NUCLEOTIDE SEQUENCE</scope>
    <source>
        <strain evidence="12">BECK_BZ106</strain>
    </source>
</reference>
<dbReference type="GO" id="GO:0070336">
    <property type="term" value="F:flap-structured DNA binding"/>
    <property type="evidence" value="ECO:0007669"/>
    <property type="project" value="TreeGrafter"/>
</dbReference>
<sequence>MEKCAHINLRCINEYELVRKYRCDDCGAVMMCACDEEIGTKFLSHQLASGTALESQKHIPVSAGFVACVCAECRGLPIEPHPVAAIPGRTSKIKRYYWRELAFREMKLYEQYGGKPDHYIFEMDDTSENSIIGKAKNQALKDIKRLHSEAHKYEYSEKSTAQVLEEYDVKVININGEYVEDEDRKAKIKYQGNLLTVEEYVEAILHEQGYKTVQLESSPFHVLFAVFMWMVIQDPADPQVQMAGFGERSAYEKSREKNPIWVPLPDDFGSPGYSKRRALEIERHFSPEMEDKDNLLWLFDYWVPYSEGLRQYLWAHREIDIEKARKIVEVLSPVSIQAILRYLVDDYWGRYIGWPDLLAYRDNDFVLIEVKSSKDKLSEEQKRWIAGNTEYLQLPFSIFKVHRKNAQQGHPADPKNAARFRVG</sequence>
<feature type="domain" description="VRR-NUC" evidence="11">
    <location>
        <begin position="289"/>
        <end position="403"/>
    </location>
</feature>
<dbReference type="EMBL" id="CAADFD010000053">
    <property type="protein sequence ID" value="VFJ59970.1"/>
    <property type="molecule type" value="Genomic_DNA"/>
</dbReference>
<dbReference type="InterPro" id="IPR011856">
    <property type="entry name" value="tRNA_endonuc-like_dom_sf"/>
</dbReference>
<comment type="cofactor">
    <cofactor evidence="3">
        <name>Mg(2+)</name>
        <dbReference type="ChEBI" id="CHEBI:18420"/>
    </cofactor>
</comment>
<evidence type="ECO:0000256" key="2">
    <source>
        <dbReference type="ARBA" id="ARBA00001936"/>
    </source>
</evidence>
<evidence type="ECO:0000256" key="8">
    <source>
        <dbReference type="ARBA" id="ARBA00022801"/>
    </source>
</evidence>
<evidence type="ECO:0000256" key="10">
    <source>
        <dbReference type="ARBA" id="ARBA00023211"/>
    </source>
</evidence>
<evidence type="ECO:0000256" key="4">
    <source>
        <dbReference type="ARBA" id="ARBA00005533"/>
    </source>
</evidence>
<keyword evidence="7" id="KW-0479">Metal-binding</keyword>
<name>A0A450T0P3_9GAMM</name>
<gene>
    <name evidence="12" type="ORF">BECKFW1821B_GA0114236_10531</name>
</gene>
<comment type="catalytic activity">
    <reaction evidence="1">
        <text>Hydrolytically removes 5'-nucleotides successively from the 3'-hydroxy termini of 3'-hydroxy-terminated oligonucleotides.</text>
        <dbReference type="EC" id="3.1.4.1"/>
    </reaction>
</comment>
<evidence type="ECO:0000256" key="3">
    <source>
        <dbReference type="ARBA" id="ARBA00001946"/>
    </source>
</evidence>
<dbReference type="PANTHER" id="PTHR15749">
    <property type="entry name" value="FANCONI-ASSOCIATED NUCLEASE 1"/>
    <property type="match status" value="1"/>
</dbReference>
<dbReference type="InterPro" id="IPR033315">
    <property type="entry name" value="Fan1-like"/>
</dbReference>
<evidence type="ECO:0000256" key="6">
    <source>
        <dbReference type="ARBA" id="ARBA00022722"/>
    </source>
</evidence>